<dbReference type="InterPro" id="IPR039424">
    <property type="entry name" value="SBP_5"/>
</dbReference>
<name>A0ABX2EKX6_9BURK</name>
<evidence type="ECO:0000259" key="5">
    <source>
        <dbReference type="Pfam" id="PF00496"/>
    </source>
</evidence>
<accession>A0ABX2EKX6</accession>
<dbReference type="Gene3D" id="3.40.190.10">
    <property type="entry name" value="Periplasmic binding protein-like II"/>
    <property type="match status" value="1"/>
</dbReference>
<evidence type="ECO:0000313" key="6">
    <source>
        <dbReference type="EMBL" id="NRF69256.1"/>
    </source>
</evidence>
<evidence type="ECO:0000256" key="4">
    <source>
        <dbReference type="ARBA" id="ARBA00022729"/>
    </source>
</evidence>
<dbReference type="PIRSF" id="PIRSF002741">
    <property type="entry name" value="MppA"/>
    <property type="match status" value="1"/>
</dbReference>
<dbReference type="InterPro" id="IPR000914">
    <property type="entry name" value="SBP_5_dom"/>
</dbReference>
<comment type="similarity">
    <text evidence="2">Belongs to the bacterial solute-binding protein 5 family.</text>
</comment>
<sequence length="643" mass="72052">MRAAPPLAGGLQEAHLLAGLVAHGRHRRQQAPGALSRGRPLDATRRLLLALAAVSPAGQAVAGDGGRKILRLAFRSSETSFDPVKVSDLYSRTVTPHIFEALYHYDHLARPAKLKPLLAEGMPEVSADFKTWTIKVRRGIYFADDPAFKGRRREVVAEDFIYPFKRVFDPATKAAGFGEVQSVGFVGLKALRDEALRDKKPFDYDRPVAGLQALDRHTLRFTLEAPRPRLLEVLAQSDLYGAVAREVVEFYGTEIDGHPVGTGPFRLKQWRRSSLIVLERSPDYREVHYDGEPAPGDAEGQALLARFKGQRLPMVDEVQISIIQESQPRWLAFLNGQIDTLATLSNPVPSDFINLALPNGQVAPNLARRGIRGGLTVNPDTGLSYFNMEHPVVGGYTPERIALRRAVSLGFDVRREIRLVRRGAAVPAQSPVVPHTSGYDPAFKSEMGDYDPARAKALLDMYGYVDRDGDGWREQPDGSPLLLEMSTQPDQIYRAYDELWKKAMDAIGLRMRFVTAQWPENLKAARAGKLMMWQLGSSADKPDGQGALARLYGPEAGSQNLARFNLPAFDRIYERMQQLPDGPERDALFLEAKRLAVAYMPWKNHVHRLEGDLVHPQVLGYRRPVFWNEWWHLVDIDESKRRP</sequence>
<organism evidence="6 7">
    <name type="scientific">Pseudaquabacterium terrae</name>
    <dbReference type="NCBI Taxonomy" id="2732868"/>
    <lineage>
        <taxon>Bacteria</taxon>
        <taxon>Pseudomonadati</taxon>
        <taxon>Pseudomonadota</taxon>
        <taxon>Betaproteobacteria</taxon>
        <taxon>Burkholderiales</taxon>
        <taxon>Sphaerotilaceae</taxon>
        <taxon>Pseudaquabacterium</taxon>
    </lineage>
</organism>
<dbReference type="InterPro" id="IPR030678">
    <property type="entry name" value="Peptide/Ni-bd"/>
</dbReference>
<comment type="subcellular location">
    <subcellularLocation>
        <location evidence="1">Cell envelope</location>
    </subcellularLocation>
</comment>
<evidence type="ECO:0000256" key="1">
    <source>
        <dbReference type="ARBA" id="ARBA00004196"/>
    </source>
</evidence>
<dbReference type="PANTHER" id="PTHR30290">
    <property type="entry name" value="PERIPLASMIC BINDING COMPONENT OF ABC TRANSPORTER"/>
    <property type="match status" value="1"/>
</dbReference>
<dbReference type="Gene3D" id="3.90.76.10">
    <property type="entry name" value="Dipeptide-binding Protein, Domain 1"/>
    <property type="match status" value="1"/>
</dbReference>
<dbReference type="Gene3D" id="3.10.105.10">
    <property type="entry name" value="Dipeptide-binding Protein, Domain 3"/>
    <property type="match status" value="1"/>
</dbReference>
<dbReference type="Proteomes" id="UP000737171">
    <property type="component" value="Unassembled WGS sequence"/>
</dbReference>
<keyword evidence="3" id="KW-0813">Transport</keyword>
<gene>
    <name evidence="6" type="ORF">HLB44_19855</name>
</gene>
<evidence type="ECO:0000256" key="2">
    <source>
        <dbReference type="ARBA" id="ARBA00005695"/>
    </source>
</evidence>
<dbReference type="PANTHER" id="PTHR30290:SF10">
    <property type="entry name" value="PERIPLASMIC OLIGOPEPTIDE-BINDING PROTEIN-RELATED"/>
    <property type="match status" value="1"/>
</dbReference>
<dbReference type="Pfam" id="PF00496">
    <property type="entry name" value="SBP_bac_5"/>
    <property type="match status" value="1"/>
</dbReference>
<dbReference type="SUPFAM" id="SSF53850">
    <property type="entry name" value="Periplasmic binding protein-like II"/>
    <property type="match status" value="1"/>
</dbReference>
<proteinExistence type="inferred from homology"/>
<evidence type="ECO:0000256" key="3">
    <source>
        <dbReference type="ARBA" id="ARBA00022448"/>
    </source>
</evidence>
<comment type="caution">
    <text evidence="6">The sequence shown here is derived from an EMBL/GenBank/DDBJ whole genome shotgun (WGS) entry which is preliminary data.</text>
</comment>
<protein>
    <submittedName>
        <fullName evidence="6">Bicyclomycin resistance protein</fullName>
    </submittedName>
</protein>
<feature type="domain" description="Solute-binding protein family 5" evidence="5">
    <location>
        <begin position="113"/>
        <end position="557"/>
    </location>
</feature>
<reference evidence="6 7" key="1">
    <citation type="submission" date="2020-05" db="EMBL/GenBank/DDBJ databases">
        <title>Aquincola sp. isolate from soil.</title>
        <authorList>
            <person name="Han J."/>
            <person name="Kim D.-U."/>
        </authorList>
    </citation>
    <scope>NUCLEOTIDE SEQUENCE [LARGE SCALE GENOMIC DNA]</scope>
    <source>
        <strain evidence="6 7">S2</strain>
    </source>
</reference>
<keyword evidence="7" id="KW-1185">Reference proteome</keyword>
<keyword evidence="4" id="KW-0732">Signal</keyword>
<dbReference type="EMBL" id="JABRWJ010000006">
    <property type="protein sequence ID" value="NRF69256.1"/>
    <property type="molecule type" value="Genomic_DNA"/>
</dbReference>
<evidence type="ECO:0000313" key="7">
    <source>
        <dbReference type="Proteomes" id="UP000737171"/>
    </source>
</evidence>